<reference evidence="1 2" key="1">
    <citation type="journal article" date="2015" name="Nature">
        <title>rRNA introns, odd ribosomes, and small enigmatic genomes across a large radiation of phyla.</title>
        <authorList>
            <person name="Brown C.T."/>
            <person name="Hug L.A."/>
            <person name="Thomas B.C."/>
            <person name="Sharon I."/>
            <person name="Castelle C.J."/>
            <person name="Singh A."/>
            <person name="Wilkins M.J."/>
            <person name="Williams K.H."/>
            <person name="Banfield J.F."/>
        </authorList>
    </citation>
    <scope>NUCLEOTIDE SEQUENCE [LARGE SCALE GENOMIC DNA]</scope>
</reference>
<sequence>MSSSTLPFGDIETVSESNRKIDGGSWRYLIVKTNVAAENNNTVQISVNALGNILFYVKESDLGGYDANLDGDLNDTITGLYTEGTPTVEIVTLKT</sequence>
<comment type="caution">
    <text evidence="1">The sequence shown here is derived from an EMBL/GenBank/DDBJ whole genome shotgun (WGS) entry which is preliminary data.</text>
</comment>
<name>A0A0G0XLC3_9BACT</name>
<organism evidence="1 2">
    <name type="scientific">Candidatus Wolfebacteria bacterium GW2011_GWA2_42_10</name>
    <dbReference type="NCBI Taxonomy" id="1619004"/>
    <lineage>
        <taxon>Bacteria</taxon>
        <taxon>Candidatus Wolfeibacteriota</taxon>
    </lineage>
</organism>
<gene>
    <name evidence="1" type="ORF">UU85_C0004G0006</name>
</gene>
<dbReference type="AlphaFoldDB" id="A0A0G0XLC3"/>
<evidence type="ECO:0000313" key="2">
    <source>
        <dbReference type="Proteomes" id="UP000034256"/>
    </source>
</evidence>
<dbReference type="Proteomes" id="UP000034256">
    <property type="component" value="Unassembled WGS sequence"/>
</dbReference>
<evidence type="ECO:0000313" key="1">
    <source>
        <dbReference type="EMBL" id="KKS25247.1"/>
    </source>
</evidence>
<accession>A0A0G0XLC3</accession>
<dbReference type="EMBL" id="LCCF01000004">
    <property type="protein sequence ID" value="KKS25247.1"/>
    <property type="molecule type" value="Genomic_DNA"/>
</dbReference>
<proteinExistence type="predicted"/>
<protein>
    <submittedName>
        <fullName evidence="1">Uncharacterized protein</fullName>
    </submittedName>
</protein>